<dbReference type="HOGENOM" id="CLU_1511701_0_0_1"/>
<keyword evidence="2" id="KW-1185">Reference proteome</keyword>
<accession>A0A0C3QGA7</accession>
<dbReference type="InterPro" id="IPR041078">
    <property type="entry name" value="Plavaka"/>
</dbReference>
<dbReference type="Proteomes" id="UP000054248">
    <property type="component" value="Unassembled WGS sequence"/>
</dbReference>
<sequence>MIVIVDDDDAPTFGPRGKTTWQQRRSGLHPPYNIAYPFRDITEAELCEWFVSHNISKTAIDEFLSLEYIRRNPPSFKNAKQMFEVLEHPSMFSPPKWQSKTIVLPEAPEEENTVWFRSLPEVADWLFANPMFEGEMGYRSQEIYEADGKTRIYHEMWTGDDWRKQQVQVRNRNSHTTN</sequence>
<dbReference type="AlphaFoldDB" id="A0A0C3QGA7"/>
<reference evidence="2" key="2">
    <citation type="submission" date="2015-01" db="EMBL/GenBank/DDBJ databases">
        <title>Evolutionary Origins and Diversification of the Mycorrhizal Mutualists.</title>
        <authorList>
            <consortium name="DOE Joint Genome Institute"/>
            <consortium name="Mycorrhizal Genomics Consortium"/>
            <person name="Kohler A."/>
            <person name="Kuo A."/>
            <person name="Nagy L.G."/>
            <person name="Floudas D."/>
            <person name="Copeland A."/>
            <person name="Barry K.W."/>
            <person name="Cichocki N."/>
            <person name="Veneault-Fourrey C."/>
            <person name="LaButti K."/>
            <person name="Lindquist E.A."/>
            <person name="Lipzen A."/>
            <person name="Lundell T."/>
            <person name="Morin E."/>
            <person name="Murat C."/>
            <person name="Riley R."/>
            <person name="Ohm R."/>
            <person name="Sun H."/>
            <person name="Tunlid A."/>
            <person name="Henrissat B."/>
            <person name="Grigoriev I.V."/>
            <person name="Hibbett D.S."/>
            <person name="Martin F."/>
        </authorList>
    </citation>
    <scope>NUCLEOTIDE SEQUENCE [LARGE SCALE GENOMIC DNA]</scope>
    <source>
        <strain evidence="2">MUT 4182</strain>
    </source>
</reference>
<reference evidence="1 2" key="1">
    <citation type="submission" date="2014-04" db="EMBL/GenBank/DDBJ databases">
        <authorList>
            <consortium name="DOE Joint Genome Institute"/>
            <person name="Kuo A."/>
            <person name="Girlanda M."/>
            <person name="Perotto S."/>
            <person name="Kohler A."/>
            <person name="Nagy L.G."/>
            <person name="Floudas D."/>
            <person name="Copeland A."/>
            <person name="Barry K.W."/>
            <person name="Cichocki N."/>
            <person name="Veneault-Fourrey C."/>
            <person name="LaButti K."/>
            <person name="Lindquist E.A."/>
            <person name="Lipzen A."/>
            <person name="Lundell T."/>
            <person name="Morin E."/>
            <person name="Murat C."/>
            <person name="Sun H."/>
            <person name="Tunlid A."/>
            <person name="Henrissat B."/>
            <person name="Grigoriev I.V."/>
            <person name="Hibbett D.S."/>
            <person name="Martin F."/>
            <person name="Nordberg H.P."/>
            <person name="Cantor M.N."/>
            <person name="Hua S.X."/>
        </authorList>
    </citation>
    <scope>NUCLEOTIDE SEQUENCE [LARGE SCALE GENOMIC DNA]</scope>
    <source>
        <strain evidence="1 2">MUT 4182</strain>
    </source>
</reference>
<dbReference type="OrthoDB" id="2688393at2759"/>
<gene>
    <name evidence="1" type="ORF">M407DRAFT_69028</name>
</gene>
<evidence type="ECO:0000313" key="1">
    <source>
        <dbReference type="EMBL" id="KIO30640.1"/>
    </source>
</evidence>
<dbReference type="Pfam" id="PF18759">
    <property type="entry name" value="Plavaka"/>
    <property type="match status" value="1"/>
</dbReference>
<dbReference type="EMBL" id="KN822970">
    <property type="protein sequence ID" value="KIO30640.1"/>
    <property type="molecule type" value="Genomic_DNA"/>
</dbReference>
<protein>
    <submittedName>
        <fullName evidence="1">Uncharacterized protein</fullName>
    </submittedName>
</protein>
<dbReference type="STRING" id="1051891.A0A0C3QGA7"/>
<evidence type="ECO:0000313" key="2">
    <source>
        <dbReference type="Proteomes" id="UP000054248"/>
    </source>
</evidence>
<proteinExistence type="predicted"/>
<organism evidence="1 2">
    <name type="scientific">Tulasnella calospora MUT 4182</name>
    <dbReference type="NCBI Taxonomy" id="1051891"/>
    <lineage>
        <taxon>Eukaryota</taxon>
        <taxon>Fungi</taxon>
        <taxon>Dikarya</taxon>
        <taxon>Basidiomycota</taxon>
        <taxon>Agaricomycotina</taxon>
        <taxon>Agaricomycetes</taxon>
        <taxon>Cantharellales</taxon>
        <taxon>Tulasnellaceae</taxon>
        <taxon>Tulasnella</taxon>
    </lineage>
</organism>
<name>A0A0C3QGA7_9AGAM</name>